<keyword evidence="1" id="KW-0479">Metal-binding</keyword>
<keyword evidence="5" id="KW-0804">Transcription</keyword>
<gene>
    <name evidence="7" type="ORF">FNV43_RR20842</name>
</gene>
<dbReference type="PANTHER" id="PTHR33304:SF36">
    <property type="entry name" value="GB|AAF26970.1-RELATED"/>
    <property type="match status" value="1"/>
</dbReference>
<keyword evidence="2" id="KW-0863">Zinc-finger</keyword>
<dbReference type="GO" id="GO:0008270">
    <property type="term" value="F:zinc ion binding"/>
    <property type="evidence" value="ECO:0007669"/>
    <property type="project" value="UniProtKB-KW"/>
</dbReference>
<sequence length="490" mass="55311">MLKIRLEGPEDWVCQSCSTPESAWKEDTLTPCDVVQHVSGPSKVHNNSSWRAHSNWQKAPNFGKVKFIPEEEVIRLSSGGTQWNTLSPRHDLSKFKAPISKRTPIMSKSVVPKFSPVKKPPKFGSLQIISNIAQRTSQTLKEARGKCVVAESKIEDDGAKKQVDALTISSKVEMLNVEVQKELSKESYTVLPPRRSLFIASSGGNISPVAEHKQSDVEERMLPNFLPNFDLYCSYLPARSATWKGHFILDMDTCGETFGGYQAQPPCKVHRKAYQFTKNMPPALNVKLIPQFQLFRDDCPNLLDIALYFFPVADIKRSKQSQDHLLECLEVKNLMMISYIDNVELLIFTSKQLSVDSQNVMAMTKAEKFLFGVFRSVRKVPEKLLLAPPPLECASDNKAKLPSELDNCETVDMEVDMIGGKNVGRVDVVVRKKISFGFTRTNKEVSHSLIICFFPGEKDWKQQQEQLGMAMKEKTDENRRFPESVGNCTD</sequence>
<keyword evidence="4" id="KW-0805">Transcription regulation</keyword>
<keyword evidence="3" id="KW-0862">Zinc</keyword>
<dbReference type="GO" id="GO:0140566">
    <property type="term" value="F:histone reader activity"/>
    <property type="evidence" value="ECO:0007669"/>
    <property type="project" value="InterPro"/>
</dbReference>
<evidence type="ECO:0000256" key="2">
    <source>
        <dbReference type="ARBA" id="ARBA00022771"/>
    </source>
</evidence>
<dbReference type="OrthoDB" id="1182025at2759"/>
<dbReference type="Proteomes" id="UP000796880">
    <property type="component" value="Unassembled WGS sequence"/>
</dbReference>
<evidence type="ECO:0000259" key="6">
    <source>
        <dbReference type="Pfam" id="PF23121"/>
    </source>
</evidence>
<keyword evidence="8" id="KW-1185">Reference proteome</keyword>
<dbReference type="EMBL" id="VOIH02000009">
    <property type="protein sequence ID" value="KAF3438086.1"/>
    <property type="molecule type" value="Genomic_DNA"/>
</dbReference>
<dbReference type="InterPro" id="IPR056280">
    <property type="entry name" value="AIPP2-like_SPOC"/>
</dbReference>
<name>A0A8K0GUJ8_9ROSA</name>
<proteinExistence type="predicted"/>
<dbReference type="GO" id="GO:0034244">
    <property type="term" value="P:negative regulation of transcription elongation by RNA polymerase II"/>
    <property type="evidence" value="ECO:0007669"/>
    <property type="project" value="InterPro"/>
</dbReference>
<evidence type="ECO:0000313" key="7">
    <source>
        <dbReference type="EMBL" id="KAF3438086.1"/>
    </source>
</evidence>
<protein>
    <recommendedName>
        <fullName evidence="6">AIPP2-like SPOC-like domain-containing protein</fullName>
    </recommendedName>
</protein>
<dbReference type="InterPro" id="IPR049914">
    <property type="entry name" value="PHD1-3/5-6"/>
</dbReference>
<evidence type="ECO:0000313" key="8">
    <source>
        <dbReference type="Proteomes" id="UP000796880"/>
    </source>
</evidence>
<dbReference type="Pfam" id="PF23121">
    <property type="entry name" value="SPOC_AIPP2"/>
    <property type="match status" value="1"/>
</dbReference>
<accession>A0A8K0GUJ8</accession>
<evidence type="ECO:0000256" key="1">
    <source>
        <dbReference type="ARBA" id="ARBA00022723"/>
    </source>
</evidence>
<dbReference type="PANTHER" id="PTHR33304">
    <property type="match status" value="1"/>
</dbReference>
<evidence type="ECO:0000256" key="4">
    <source>
        <dbReference type="ARBA" id="ARBA00023015"/>
    </source>
</evidence>
<evidence type="ECO:0000256" key="3">
    <source>
        <dbReference type="ARBA" id="ARBA00022833"/>
    </source>
</evidence>
<feature type="domain" description="AIPP2-like SPOC-like" evidence="6">
    <location>
        <begin position="243"/>
        <end position="374"/>
    </location>
</feature>
<dbReference type="AlphaFoldDB" id="A0A8K0GUJ8"/>
<comment type="caution">
    <text evidence="7">The sequence shown here is derived from an EMBL/GenBank/DDBJ whole genome shotgun (WGS) entry which is preliminary data.</text>
</comment>
<evidence type="ECO:0000256" key="5">
    <source>
        <dbReference type="ARBA" id="ARBA00023163"/>
    </source>
</evidence>
<organism evidence="7 8">
    <name type="scientific">Rhamnella rubrinervis</name>
    <dbReference type="NCBI Taxonomy" id="2594499"/>
    <lineage>
        <taxon>Eukaryota</taxon>
        <taxon>Viridiplantae</taxon>
        <taxon>Streptophyta</taxon>
        <taxon>Embryophyta</taxon>
        <taxon>Tracheophyta</taxon>
        <taxon>Spermatophyta</taxon>
        <taxon>Magnoliopsida</taxon>
        <taxon>eudicotyledons</taxon>
        <taxon>Gunneridae</taxon>
        <taxon>Pentapetalae</taxon>
        <taxon>rosids</taxon>
        <taxon>fabids</taxon>
        <taxon>Rosales</taxon>
        <taxon>Rhamnaceae</taxon>
        <taxon>rhamnoid group</taxon>
        <taxon>Rhamneae</taxon>
        <taxon>Rhamnella</taxon>
    </lineage>
</organism>
<reference evidence="7" key="1">
    <citation type="submission" date="2020-03" db="EMBL/GenBank/DDBJ databases">
        <title>A high-quality chromosome-level genome assembly of a woody plant with both climbing and erect habits, Rhamnella rubrinervis.</title>
        <authorList>
            <person name="Lu Z."/>
            <person name="Yang Y."/>
            <person name="Zhu X."/>
            <person name="Sun Y."/>
        </authorList>
    </citation>
    <scope>NUCLEOTIDE SEQUENCE</scope>
    <source>
        <strain evidence="7">BYM</strain>
        <tissue evidence="7">Leaf</tissue>
    </source>
</reference>